<dbReference type="Proteomes" id="UP001141422">
    <property type="component" value="Unassembled WGS sequence"/>
</dbReference>
<accession>A0ABT4IDX2</accession>
<protein>
    <submittedName>
        <fullName evidence="1">Uncharacterized protein</fullName>
    </submittedName>
</protein>
<proteinExistence type="predicted"/>
<evidence type="ECO:0000313" key="2">
    <source>
        <dbReference type="Proteomes" id="UP001141422"/>
    </source>
</evidence>
<reference evidence="1" key="1">
    <citation type="submission" date="2022-12" db="EMBL/GenBank/DDBJ databases">
        <title>Isolation and characterisation of novel Methanocorpusculum spp. from native Australian herbivores indicates the genus is ancestrally host-associated.</title>
        <authorList>
            <person name="Volmer J.G."/>
            <person name="Soo R.M."/>
            <person name="Evans P.N."/>
            <person name="Hoedt E.C."/>
            <person name="Astorga Alsina A.L."/>
            <person name="Woodcroft B.J."/>
            <person name="Tyson G.W."/>
            <person name="Hugenholtz P."/>
            <person name="Morrison M."/>
        </authorList>
    </citation>
    <scope>NUCLEOTIDE SEQUENCE</scope>
    <source>
        <strain evidence="1">MG</strain>
    </source>
</reference>
<keyword evidence="2" id="KW-1185">Reference proteome</keyword>
<dbReference type="RefSeq" id="WP_268924165.1">
    <property type="nucleotide sequence ID" value="NZ_JAPTGB010000003.1"/>
</dbReference>
<name>A0ABT4IDX2_9EURY</name>
<evidence type="ECO:0000313" key="1">
    <source>
        <dbReference type="EMBL" id="MCZ0859941.1"/>
    </source>
</evidence>
<organism evidence="1 2">
    <name type="scientific">Methanocorpusculum petauri</name>
    <dbReference type="NCBI Taxonomy" id="3002863"/>
    <lineage>
        <taxon>Archaea</taxon>
        <taxon>Methanobacteriati</taxon>
        <taxon>Methanobacteriota</taxon>
        <taxon>Stenosarchaea group</taxon>
        <taxon>Methanomicrobia</taxon>
        <taxon>Methanomicrobiales</taxon>
        <taxon>Methanocorpusculaceae</taxon>
        <taxon>Methanocorpusculum</taxon>
    </lineage>
</organism>
<sequence length="86" mass="10027">MQSLQVCRNPGRICTNRCPHRAACKIPRIPWLIPCIVVQYRKRIVYPDEYPNELAIRKVELLSDVEETLREKLSYSDASKIKINSV</sequence>
<comment type="caution">
    <text evidence="1">The sequence shown here is derived from an EMBL/GenBank/DDBJ whole genome shotgun (WGS) entry which is preliminary data.</text>
</comment>
<dbReference type="EMBL" id="JAPTGB010000003">
    <property type="protein sequence ID" value="MCZ0859941.1"/>
    <property type="molecule type" value="Genomic_DNA"/>
</dbReference>
<gene>
    <name evidence="1" type="ORF">O0S10_01700</name>
</gene>